<dbReference type="Pfam" id="PF03415">
    <property type="entry name" value="Peptidase_C11"/>
    <property type="match status" value="2"/>
</dbReference>
<dbReference type="Gene3D" id="3.40.50.11970">
    <property type="match status" value="1"/>
</dbReference>
<reference evidence="2 3" key="1">
    <citation type="submission" date="2011-08" db="EMBL/GenBank/DDBJ databases">
        <title>The Genome Sequence of Alistipes indistinctus YIT 12060.</title>
        <authorList>
            <consortium name="The Broad Institute Genome Sequencing Platform"/>
            <person name="Earl A."/>
            <person name="Ward D."/>
            <person name="Feldgarden M."/>
            <person name="Gevers D."/>
            <person name="Morotomi M."/>
            <person name="Young S.K."/>
            <person name="Zeng Q."/>
            <person name="Gargeya S."/>
            <person name="Fitzgerald M."/>
            <person name="Haas B."/>
            <person name="Abouelleil A."/>
            <person name="Alvarado L."/>
            <person name="Arachchi H.M."/>
            <person name="Berlin A."/>
            <person name="Brown A."/>
            <person name="Chapman S.B."/>
            <person name="Chen Z."/>
            <person name="Dunbar C."/>
            <person name="Freedman E."/>
            <person name="Gearin G."/>
            <person name="Gellesch M."/>
            <person name="Goldberg J."/>
            <person name="Griggs A."/>
            <person name="Gujja S."/>
            <person name="Heiman D."/>
            <person name="Howarth C."/>
            <person name="Larson L."/>
            <person name="Lui A."/>
            <person name="MacDonald P.J.P."/>
            <person name="Montmayeur A."/>
            <person name="Murphy C."/>
            <person name="Neiman D."/>
            <person name="Pearson M."/>
            <person name="Priest M."/>
            <person name="Roberts A."/>
            <person name="Saif S."/>
            <person name="Shea T."/>
            <person name="Shenoy N."/>
            <person name="Sisk P."/>
            <person name="Stolte C."/>
            <person name="Sykes S."/>
            <person name="Wortman J."/>
            <person name="Nusbaum C."/>
            <person name="Birren B."/>
        </authorList>
    </citation>
    <scope>NUCLEOTIDE SEQUENCE [LARGE SCALE GENOMIC DNA]</scope>
    <source>
        <strain evidence="2 3">YIT 12060</strain>
    </source>
</reference>
<dbReference type="GeneID" id="92815169"/>
<proteinExistence type="predicted"/>
<feature type="chain" id="PRO_5003478004" description="Clostripain family" evidence="1">
    <location>
        <begin position="20"/>
        <end position="415"/>
    </location>
</feature>
<dbReference type="PROSITE" id="PS51257">
    <property type="entry name" value="PROKAR_LIPOPROTEIN"/>
    <property type="match status" value="1"/>
</dbReference>
<evidence type="ECO:0000313" key="3">
    <source>
        <dbReference type="Proteomes" id="UP000006008"/>
    </source>
</evidence>
<keyword evidence="1" id="KW-0732">Signal</keyword>
<dbReference type="PANTHER" id="PTHR37835:SF1">
    <property type="entry name" value="ALPHA-CLOSTRIPAIN"/>
    <property type="match status" value="1"/>
</dbReference>
<dbReference type="OrthoDB" id="5507507at2"/>
<dbReference type="PANTHER" id="PTHR37835">
    <property type="entry name" value="ALPHA-CLOSTRIPAIN"/>
    <property type="match status" value="1"/>
</dbReference>
<organism evidence="2 3">
    <name type="scientific">Alistipes indistinctus YIT 12060</name>
    <dbReference type="NCBI Taxonomy" id="742725"/>
    <lineage>
        <taxon>Bacteria</taxon>
        <taxon>Pseudomonadati</taxon>
        <taxon>Bacteroidota</taxon>
        <taxon>Bacteroidia</taxon>
        <taxon>Bacteroidales</taxon>
        <taxon>Rikenellaceae</taxon>
        <taxon>Alistipes</taxon>
    </lineage>
</organism>
<dbReference type="STRING" id="742725.HMPREF9450_01804"/>
<dbReference type="EMBL" id="ADLD01000013">
    <property type="protein sequence ID" value="EHB91755.1"/>
    <property type="molecule type" value="Genomic_DNA"/>
</dbReference>
<evidence type="ECO:0008006" key="4">
    <source>
        <dbReference type="Google" id="ProtNLM"/>
    </source>
</evidence>
<dbReference type="Proteomes" id="UP000006008">
    <property type="component" value="Unassembled WGS sequence"/>
</dbReference>
<gene>
    <name evidence="2" type="ORF">HMPREF9450_01804</name>
</gene>
<name>G5HAY9_9BACT</name>
<dbReference type="PATRIC" id="fig|742725.3.peg.1899"/>
<comment type="caution">
    <text evidence="2">The sequence shown here is derived from an EMBL/GenBank/DDBJ whole genome shotgun (WGS) entry which is preliminary data.</text>
</comment>
<dbReference type="eggNOG" id="COG2931">
    <property type="taxonomic scope" value="Bacteria"/>
</dbReference>
<dbReference type="RefSeq" id="WP_009134610.1">
    <property type="nucleotide sequence ID" value="NZ_CP102250.1"/>
</dbReference>
<dbReference type="HOGENOM" id="CLU_043496_1_0_10"/>
<dbReference type="AlphaFoldDB" id="G5HAY9"/>
<evidence type="ECO:0000256" key="1">
    <source>
        <dbReference type="SAM" id="SignalP"/>
    </source>
</evidence>
<dbReference type="InterPro" id="IPR005077">
    <property type="entry name" value="Peptidase_C11"/>
</dbReference>
<keyword evidence="3" id="KW-1185">Reference proteome</keyword>
<evidence type="ECO:0000313" key="2">
    <source>
        <dbReference type="EMBL" id="EHB91755.1"/>
    </source>
</evidence>
<protein>
    <recommendedName>
        <fullName evidence="4">Clostripain family</fullName>
    </recommendedName>
</protein>
<feature type="signal peptide" evidence="1">
    <location>
        <begin position="1"/>
        <end position="19"/>
    </location>
</feature>
<accession>G5HAY9</accession>
<sequence>MKQRLIYWCLVVVSLGGFASCKNDPTPDPPQTADRTVLVYMAADNSLTWNGDFGNKNLGQIVRAMDGLKGNMLVYIDLPSEGATLYKIEGDGKTKTVVEKYGVENSASTEVLQRVLNTSMQKYPAKSYGLVLWSHGKGWVPSDLNIQGMRSRPESGDVSGTAVSGSEKELWRPMEDALVTKTFGADGSSEMEIPDMAAILPKDRKLDFLIFDACFMSCVEVAYDLRHAAQYIIASPTEIMGDGFPYGTVAPLFFRETLDPQAICSAFVDHYRNLTTPENGGSASIALIKTSEMDALASAARDVFALNPAPVVDAGSVQYLELLPNHVFYDLEDYLSQFASGTSQFEAFQRQLAQTVVYTDHTDRIYSAFGLYNGTHAFPCTRFCGLSTYIPRTNFPGYNVAHLQTAWAQAVGLVQ</sequence>